<dbReference type="Proteomes" id="UP000248555">
    <property type="component" value="Unassembled WGS sequence"/>
</dbReference>
<dbReference type="EMBL" id="QLMH01000046">
    <property type="protein sequence ID" value="RAK13853.1"/>
    <property type="molecule type" value="Genomic_DNA"/>
</dbReference>
<reference evidence="1 2" key="1">
    <citation type="submission" date="2018-06" db="EMBL/GenBank/DDBJ databases">
        <title>Genomic Encyclopedia of Type Strains, Phase III (KMG-III): the genomes of soil and plant-associated and newly described type strains.</title>
        <authorList>
            <person name="Whitman W."/>
        </authorList>
    </citation>
    <scope>NUCLEOTIDE SEQUENCE [LARGE SCALE GENOMIC DNA]</scope>
    <source>
        <strain evidence="1 2">CGMCC 1.8979</strain>
    </source>
</reference>
<proteinExistence type="predicted"/>
<protein>
    <submittedName>
        <fullName evidence="1">Uncharacterized protein</fullName>
    </submittedName>
</protein>
<keyword evidence="2" id="KW-1185">Reference proteome</keyword>
<dbReference type="SUPFAM" id="SSF56112">
    <property type="entry name" value="Protein kinase-like (PK-like)"/>
    <property type="match status" value="1"/>
</dbReference>
<dbReference type="InterPro" id="IPR011009">
    <property type="entry name" value="Kinase-like_dom_sf"/>
</dbReference>
<dbReference type="AlphaFoldDB" id="A0A327XYQ7"/>
<name>A0A327XYQ7_9BACL</name>
<organism evidence="1 2">
    <name type="scientific">Paranoxybacillus vitaminiphilus</name>
    <dbReference type="NCBI Taxonomy" id="581036"/>
    <lineage>
        <taxon>Bacteria</taxon>
        <taxon>Bacillati</taxon>
        <taxon>Bacillota</taxon>
        <taxon>Bacilli</taxon>
        <taxon>Bacillales</taxon>
        <taxon>Anoxybacillaceae</taxon>
        <taxon>Paranoxybacillus</taxon>
    </lineage>
</organism>
<gene>
    <name evidence="1" type="ORF">B0I26_1463</name>
</gene>
<comment type="caution">
    <text evidence="1">The sequence shown here is derived from an EMBL/GenBank/DDBJ whole genome shotgun (WGS) entry which is preliminary data.</text>
</comment>
<dbReference type="Gene3D" id="3.90.1200.10">
    <property type="match status" value="1"/>
</dbReference>
<accession>A0A327XYQ7</accession>
<sequence>MIMVKYILDFDFLQKGERIHDISYFLWAVRNAKNNEELGKHFLKGYGPISPVEVEMLPVAIARASLFFLCTASFVADPVGELQEQMKVQKPYIDWLLSDAGKLSINNLFCVERGRLKEGIFLIN</sequence>
<evidence type="ECO:0000313" key="2">
    <source>
        <dbReference type="Proteomes" id="UP000248555"/>
    </source>
</evidence>
<evidence type="ECO:0000313" key="1">
    <source>
        <dbReference type="EMBL" id="RAK13853.1"/>
    </source>
</evidence>